<name>A0A167RL20_CALVF</name>
<evidence type="ECO:0000313" key="3">
    <source>
        <dbReference type="Proteomes" id="UP000076738"/>
    </source>
</evidence>
<evidence type="ECO:0000256" key="1">
    <source>
        <dbReference type="SAM" id="MobiDB-lite"/>
    </source>
</evidence>
<evidence type="ECO:0000313" key="2">
    <source>
        <dbReference type="EMBL" id="KZP01030.1"/>
    </source>
</evidence>
<dbReference type="OrthoDB" id="10427906at2759"/>
<dbReference type="AlphaFoldDB" id="A0A167RL20"/>
<dbReference type="EMBL" id="KV417268">
    <property type="protein sequence ID" value="KZP01030.1"/>
    <property type="molecule type" value="Genomic_DNA"/>
</dbReference>
<reference evidence="2 3" key="1">
    <citation type="journal article" date="2016" name="Mol. Biol. Evol.">
        <title>Comparative Genomics of Early-Diverging Mushroom-Forming Fungi Provides Insights into the Origins of Lignocellulose Decay Capabilities.</title>
        <authorList>
            <person name="Nagy L.G."/>
            <person name="Riley R."/>
            <person name="Tritt A."/>
            <person name="Adam C."/>
            <person name="Daum C."/>
            <person name="Floudas D."/>
            <person name="Sun H."/>
            <person name="Yadav J.S."/>
            <person name="Pangilinan J."/>
            <person name="Larsson K.H."/>
            <person name="Matsuura K."/>
            <person name="Barry K."/>
            <person name="Labutti K."/>
            <person name="Kuo R."/>
            <person name="Ohm R.A."/>
            <person name="Bhattacharya S.S."/>
            <person name="Shirouzu T."/>
            <person name="Yoshinaga Y."/>
            <person name="Martin F.M."/>
            <person name="Grigoriev I.V."/>
            <person name="Hibbett D.S."/>
        </authorList>
    </citation>
    <scope>NUCLEOTIDE SEQUENCE [LARGE SCALE GENOMIC DNA]</scope>
    <source>
        <strain evidence="2 3">TUFC12733</strain>
    </source>
</reference>
<gene>
    <name evidence="2" type="ORF">CALVIDRAFT_595154</name>
</gene>
<sequence length="225" mass="23016">MSASNTLSVLASDPSISYLPAGAWNSTNYYGNLTYAFGDSQIVYTFAVPATGIAWYGSKSGSGGNAQVCFDCPLNSTSGFLVDYTDTTAGNYVPQPGIIAAWTDLSFAIHNITIANVYDPEANNGSGGYGWLYFQGFQLTGTDGSNANNGSHPTTALSASSTAPTSVPGTTVTVTKQVTITDFVTVTAAPSSSPTKSSATSTVAVCRALAYAAVLAVLGVSYASL</sequence>
<protein>
    <submittedName>
        <fullName evidence="2">Uncharacterized protein</fullName>
    </submittedName>
</protein>
<feature type="compositionally biased region" description="Low complexity" evidence="1">
    <location>
        <begin position="153"/>
        <end position="168"/>
    </location>
</feature>
<proteinExistence type="predicted"/>
<keyword evidence="3" id="KW-1185">Reference proteome</keyword>
<organism evidence="2 3">
    <name type="scientific">Calocera viscosa (strain TUFC12733)</name>
    <dbReference type="NCBI Taxonomy" id="1330018"/>
    <lineage>
        <taxon>Eukaryota</taxon>
        <taxon>Fungi</taxon>
        <taxon>Dikarya</taxon>
        <taxon>Basidiomycota</taxon>
        <taxon>Agaricomycotina</taxon>
        <taxon>Dacrymycetes</taxon>
        <taxon>Dacrymycetales</taxon>
        <taxon>Dacrymycetaceae</taxon>
        <taxon>Calocera</taxon>
    </lineage>
</organism>
<dbReference type="Proteomes" id="UP000076738">
    <property type="component" value="Unassembled WGS sequence"/>
</dbReference>
<feature type="region of interest" description="Disordered" evidence="1">
    <location>
        <begin position="144"/>
        <end position="168"/>
    </location>
</feature>
<dbReference type="Gene3D" id="2.60.120.260">
    <property type="entry name" value="Galactose-binding domain-like"/>
    <property type="match status" value="1"/>
</dbReference>
<accession>A0A167RL20</accession>